<dbReference type="InterPro" id="IPR043135">
    <property type="entry name" value="Fur_C"/>
</dbReference>
<evidence type="ECO:0000256" key="6">
    <source>
        <dbReference type="ARBA" id="ARBA00022491"/>
    </source>
</evidence>
<evidence type="ECO:0000256" key="1">
    <source>
        <dbReference type="ARBA" id="ARBA00004496"/>
    </source>
</evidence>
<dbReference type="Gene3D" id="1.10.10.10">
    <property type="entry name" value="Winged helix-like DNA-binding domain superfamily/Winged helix DNA-binding domain"/>
    <property type="match status" value="1"/>
</dbReference>
<comment type="cofactor">
    <cofactor evidence="14">
        <name>Mn(2+)</name>
        <dbReference type="ChEBI" id="CHEBI:29035"/>
    </cofactor>
    <cofactor evidence="14">
        <name>Fe(2+)</name>
        <dbReference type="ChEBI" id="CHEBI:29033"/>
    </cofactor>
    <text evidence="14">Binds 1 Mn(2+) or Fe(2+) ion per subunit.</text>
</comment>
<evidence type="ECO:0000256" key="7">
    <source>
        <dbReference type="ARBA" id="ARBA00022723"/>
    </source>
</evidence>
<feature type="binding site" evidence="13">
    <location>
        <position position="98"/>
    </location>
    <ligand>
        <name>Zn(2+)</name>
        <dbReference type="ChEBI" id="CHEBI:29105"/>
    </ligand>
</feature>
<dbReference type="PANTHER" id="PTHR33202:SF2">
    <property type="entry name" value="FERRIC UPTAKE REGULATION PROTEIN"/>
    <property type="match status" value="1"/>
</dbReference>
<dbReference type="GO" id="GO:1900376">
    <property type="term" value="P:regulation of secondary metabolite biosynthetic process"/>
    <property type="evidence" value="ECO:0007669"/>
    <property type="project" value="TreeGrafter"/>
</dbReference>
<dbReference type="Proteomes" id="UP000005540">
    <property type="component" value="Unassembled WGS sequence"/>
</dbReference>
<organism evidence="15 16">
    <name type="scientific">Sulfurihydrogenibium yellowstonense SS-5</name>
    <dbReference type="NCBI Taxonomy" id="432331"/>
    <lineage>
        <taxon>Bacteria</taxon>
        <taxon>Pseudomonadati</taxon>
        <taxon>Aquificota</taxon>
        <taxon>Aquificia</taxon>
        <taxon>Aquificales</taxon>
        <taxon>Hydrogenothermaceae</taxon>
        <taxon>Sulfurihydrogenibium</taxon>
    </lineage>
</organism>
<evidence type="ECO:0000256" key="11">
    <source>
        <dbReference type="ARBA" id="ARBA00023125"/>
    </source>
</evidence>
<keyword evidence="9 14" id="KW-0408">Iron</keyword>
<dbReference type="GO" id="GO:0003700">
    <property type="term" value="F:DNA-binding transcription factor activity"/>
    <property type="evidence" value="ECO:0007669"/>
    <property type="project" value="InterPro"/>
</dbReference>
<dbReference type="PANTHER" id="PTHR33202">
    <property type="entry name" value="ZINC UPTAKE REGULATION PROTEIN"/>
    <property type="match status" value="1"/>
</dbReference>
<dbReference type="CDD" id="cd07153">
    <property type="entry name" value="Fur_like"/>
    <property type="match status" value="1"/>
</dbReference>
<sequence length="144" mass="17250">MINKEELIKKLKLKNFKLTKQRLEIIDEILNFNGHFEIEDLVFKSREKNLKASRSTIYRTLAILKDLGYIEEVIKFNNKTFYEVANKEHHDHLICLSCGKIIEFHDEKIESIQNEVCKKYNFKPVYHRLEIFGICEDCQKKEKV</sequence>
<comment type="similarity">
    <text evidence="2">Belongs to the Fur family.</text>
</comment>
<dbReference type="GO" id="GO:0000976">
    <property type="term" value="F:transcription cis-regulatory region binding"/>
    <property type="evidence" value="ECO:0007669"/>
    <property type="project" value="TreeGrafter"/>
</dbReference>
<dbReference type="InterPro" id="IPR002481">
    <property type="entry name" value="FUR"/>
</dbReference>
<keyword evidence="12" id="KW-0804">Transcription</keyword>
<dbReference type="GO" id="GO:0008270">
    <property type="term" value="F:zinc ion binding"/>
    <property type="evidence" value="ECO:0007669"/>
    <property type="project" value="TreeGrafter"/>
</dbReference>
<keyword evidence="8 13" id="KW-0862">Zinc</keyword>
<dbReference type="AlphaFoldDB" id="C4FJW8"/>
<feature type="binding site" evidence="14">
    <location>
        <position position="110"/>
    </location>
    <ligand>
        <name>Fe cation</name>
        <dbReference type="ChEBI" id="CHEBI:24875"/>
    </ligand>
</feature>
<keyword evidence="10" id="KW-0805">Transcription regulation</keyword>
<evidence type="ECO:0000256" key="10">
    <source>
        <dbReference type="ARBA" id="ARBA00023015"/>
    </source>
</evidence>
<feature type="binding site" evidence="13">
    <location>
        <position position="138"/>
    </location>
    <ligand>
        <name>Zn(2+)</name>
        <dbReference type="ChEBI" id="CHEBI:29105"/>
    </ligand>
</feature>
<proteinExistence type="inferred from homology"/>
<comment type="caution">
    <text evidence="15">The sequence shown here is derived from an EMBL/GenBank/DDBJ whole genome shotgun (WGS) entry which is preliminary data.</text>
</comment>
<dbReference type="GO" id="GO:0045892">
    <property type="term" value="P:negative regulation of DNA-templated transcription"/>
    <property type="evidence" value="ECO:0007669"/>
    <property type="project" value="TreeGrafter"/>
</dbReference>
<name>C4FJW8_9AQUI</name>
<evidence type="ECO:0000256" key="14">
    <source>
        <dbReference type="PIRSR" id="PIRSR602481-2"/>
    </source>
</evidence>
<keyword evidence="16" id="KW-1185">Reference proteome</keyword>
<dbReference type="Gene3D" id="3.30.1490.190">
    <property type="match status" value="1"/>
</dbReference>
<dbReference type="EMBL" id="ABZS01000071">
    <property type="protein sequence ID" value="EEP60625.1"/>
    <property type="molecule type" value="Genomic_DNA"/>
</dbReference>
<accession>C4FJW8</accession>
<dbReference type="GO" id="GO:0005829">
    <property type="term" value="C:cytosol"/>
    <property type="evidence" value="ECO:0007669"/>
    <property type="project" value="TreeGrafter"/>
</dbReference>
<evidence type="ECO:0000256" key="12">
    <source>
        <dbReference type="ARBA" id="ARBA00023163"/>
    </source>
</evidence>
<keyword evidence="7 13" id="KW-0479">Metal-binding</keyword>
<feature type="binding site" evidence="14">
    <location>
        <position position="91"/>
    </location>
    <ligand>
        <name>Fe cation</name>
        <dbReference type="ChEBI" id="CHEBI:24875"/>
    </ligand>
</feature>
<keyword evidence="11" id="KW-0238">DNA-binding</keyword>
<comment type="subcellular location">
    <subcellularLocation>
        <location evidence="1">Cytoplasm</location>
    </subcellularLocation>
</comment>
<keyword evidence="6" id="KW-0678">Repressor</keyword>
<evidence type="ECO:0000256" key="8">
    <source>
        <dbReference type="ARBA" id="ARBA00022833"/>
    </source>
</evidence>
<evidence type="ECO:0000313" key="15">
    <source>
        <dbReference type="EMBL" id="EEP60625.1"/>
    </source>
</evidence>
<feature type="binding site" evidence="13">
    <location>
        <position position="135"/>
    </location>
    <ligand>
        <name>Zn(2+)</name>
        <dbReference type="ChEBI" id="CHEBI:29105"/>
    </ligand>
</feature>
<dbReference type="InterPro" id="IPR036388">
    <property type="entry name" value="WH-like_DNA-bd_sf"/>
</dbReference>
<dbReference type="RefSeq" id="WP_007546764.1">
    <property type="nucleotide sequence ID" value="NZ_ABZS01000071.1"/>
</dbReference>
<dbReference type="FunFam" id="3.30.1490.190:FF:000001">
    <property type="entry name" value="Ferric uptake regulation protein"/>
    <property type="match status" value="1"/>
</dbReference>
<evidence type="ECO:0000313" key="16">
    <source>
        <dbReference type="Proteomes" id="UP000005540"/>
    </source>
</evidence>
<dbReference type="InterPro" id="IPR036390">
    <property type="entry name" value="WH_DNA-bd_sf"/>
</dbReference>
<dbReference type="OrthoDB" id="8659436at2"/>
<comment type="subunit">
    <text evidence="3">Homodimer.</text>
</comment>
<evidence type="ECO:0000256" key="2">
    <source>
        <dbReference type="ARBA" id="ARBA00007957"/>
    </source>
</evidence>
<evidence type="ECO:0000256" key="13">
    <source>
        <dbReference type="PIRSR" id="PIRSR602481-1"/>
    </source>
</evidence>
<evidence type="ECO:0000256" key="4">
    <source>
        <dbReference type="ARBA" id="ARBA00020910"/>
    </source>
</evidence>
<evidence type="ECO:0000256" key="3">
    <source>
        <dbReference type="ARBA" id="ARBA00011738"/>
    </source>
</evidence>
<dbReference type="Pfam" id="PF01475">
    <property type="entry name" value="FUR"/>
    <property type="match status" value="1"/>
</dbReference>
<feature type="binding site" evidence="14">
    <location>
        <position position="127"/>
    </location>
    <ligand>
        <name>Fe cation</name>
        <dbReference type="ChEBI" id="CHEBI:24875"/>
    </ligand>
</feature>
<protein>
    <recommendedName>
        <fullName evidence="4">Ferric uptake regulation protein</fullName>
    </recommendedName>
</protein>
<gene>
    <name evidence="15" type="ORF">SULYE_0868</name>
</gene>
<reference evidence="15 16" key="1">
    <citation type="submission" date="2009-04" db="EMBL/GenBank/DDBJ databases">
        <authorList>
            <person name="Reysenbach A.-L."/>
            <person name="Heidelberg J.F."/>
            <person name="Nelson W.C."/>
        </authorList>
    </citation>
    <scope>NUCLEOTIDE SEQUENCE [LARGE SCALE GENOMIC DNA]</scope>
    <source>
        <strain evidence="15 16">SS-5</strain>
    </source>
</reference>
<dbReference type="SUPFAM" id="SSF46785">
    <property type="entry name" value="Winged helix' DNA-binding domain"/>
    <property type="match status" value="1"/>
</dbReference>
<evidence type="ECO:0000256" key="5">
    <source>
        <dbReference type="ARBA" id="ARBA00022490"/>
    </source>
</evidence>
<comment type="cofactor">
    <cofactor evidence="13">
        <name>Zn(2+)</name>
        <dbReference type="ChEBI" id="CHEBI:29105"/>
    </cofactor>
    <text evidence="13">Binds 1 zinc ion per subunit.</text>
</comment>
<feature type="binding site" evidence="14">
    <location>
        <position position="89"/>
    </location>
    <ligand>
        <name>Fe cation</name>
        <dbReference type="ChEBI" id="CHEBI:24875"/>
    </ligand>
</feature>
<feature type="binding site" evidence="13">
    <location>
        <position position="95"/>
    </location>
    <ligand>
        <name>Zn(2+)</name>
        <dbReference type="ChEBI" id="CHEBI:29105"/>
    </ligand>
</feature>
<evidence type="ECO:0000256" key="9">
    <source>
        <dbReference type="ARBA" id="ARBA00023004"/>
    </source>
</evidence>
<keyword evidence="5" id="KW-0963">Cytoplasm</keyword>